<dbReference type="Pfam" id="PF02475">
    <property type="entry name" value="TRM5-TYW2_MTfase"/>
    <property type="match status" value="1"/>
</dbReference>
<keyword evidence="2" id="KW-0949">S-adenosyl-L-methionine</keyword>
<gene>
    <name evidence="4" type="ORF">NBR_LOCUS5263</name>
</gene>
<accession>A0A0N4XRV9</accession>
<evidence type="ECO:0000313" key="5">
    <source>
        <dbReference type="Proteomes" id="UP000271162"/>
    </source>
</evidence>
<dbReference type="GO" id="GO:0008175">
    <property type="term" value="F:tRNA methyltransferase activity"/>
    <property type="evidence" value="ECO:0007669"/>
    <property type="project" value="TreeGrafter"/>
</dbReference>
<evidence type="ECO:0000256" key="1">
    <source>
        <dbReference type="ARBA" id="ARBA00022679"/>
    </source>
</evidence>
<dbReference type="AlphaFoldDB" id="A0A0N4XRV9"/>
<protein>
    <submittedName>
        <fullName evidence="6">tRNA wybutosine-synthesizing protein 2 homolog</fullName>
    </submittedName>
</protein>
<dbReference type="InterPro" id="IPR056743">
    <property type="entry name" value="TRM5-TYW2-like_MTfase"/>
</dbReference>
<keyword evidence="1" id="KW-0808">Transferase</keyword>
<reference evidence="6" key="1">
    <citation type="submission" date="2017-02" db="UniProtKB">
        <authorList>
            <consortium name="WormBaseParasite"/>
        </authorList>
    </citation>
    <scope>IDENTIFICATION</scope>
</reference>
<dbReference type="SUPFAM" id="SSF53335">
    <property type="entry name" value="S-adenosyl-L-methionine-dependent methyltransferases"/>
    <property type="match status" value="1"/>
</dbReference>
<dbReference type="WBParaSite" id="NBR_0000526101-mRNA-1">
    <property type="protein sequence ID" value="NBR_0000526101-mRNA-1"/>
    <property type="gene ID" value="NBR_0000526101"/>
</dbReference>
<dbReference type="Proteomes" id="UP000271162">
    <property type="component" value="Unassembled WGS sequence"/>
</dbReference>
<dbReference type="Gene3D" id="3.40.50.150">
    <property type="entry name" value="Vaccinia Virus protein VP39"/>
    <property type="match status" value="1"/>
</dbReference>
<dbReference type="PANTHER" id="PTHR23245">
    <property type="entry name" value="TRNA METHYLTRANSFERASE"/>
    <property type="match status" value="1"/>
</dbReference>
<organism evidence="6">
    <name type="scientific">Nippostrongylus brasiliensis</name>
    <name type="common">Rat hookworm</name>
    <dbReference type="NCBI Taxonomy" id="27835"/>
    <lineage>
        <taxon>Eukaryota</taxon>
        <taxon>Metazoa</taxon>
        <taxon>Ecdysozoa</taxon>
        <taxon>Nematoda</taxon>
        <taxon>Chromadorea</taxon>
        <taxon>Rhabditida</taxon>
        <taxon>Rhabditina</taxon>
        <taxon>Rhabditomorpha</taxon>
        <taxon>Strongyloidea</taxon>
        <taxon>Heligmosomidae</taxon>
        <taxon>Nippostrongylus</taxon>
    </lineage>
</organism>
<name>A0A0N4XRV9_NIPBR</name>
<dbReference type="GO" id="GO:0005737">
    <property type="term" value="C:cytoplasm"/>
    <property type="evidence" value="ECO:0007669"/>
    <property type="project" value="TreeGrafter"/>
</dbReference>
<dbReference type="InterPro" id="IPR029063">
    <property type="entry name" value="SAM-dependent_MTases_sf"/>
</dbReference>
<evidence type="ECO:0000259" key="3">
    <source>
        <dbReference type="Pfam" id="PF02475"/>
    </source>
</evidence>
<dbReference type="STRING" id="27835.A0A0N4XRV9"/>
<sequence length="83" mass="9429">MQRISEWDCHGETVVDMYAGLGYYSMRFLVCCGAKQVVSIDWSDDMCEALRRTAVANNVQDRILVIEGDSRRVSITEILFAGY</sequence>
<dbReference type="CDD" id="cd02440">
    <property type="entry name" value="AdoMet_MTases"/>
    <property type="match status" value="1"/>
</dbReference>
<dbReference type="EMBL" id="UYSL01012144">
    <property type="protein sequence ID" value="VDL68852.1"/>
    <property type="molecule type" value="Genomic_DNA"/>
</dbReference>
<evidence type="ECO:0000256" key="2">
    <source>
        <dbReference type="ARBA" id="ARBA00022691"/>
    </source>
</evidence>
<keyword evidence="5" id="KW-1185">Reference proteome</keyword>
<feature type="domain" description="TRM5/TYW2-like methyltransferase" evidence="3">
    <location>
        <begin position="3"/>
        <end position="75"/>
    </location>
</feature>
<dbReference type="PANTHER" id="PTHR23245:SF25">
    <property type="entry name" value="TRNA WYBUTOSINE-SYNTHESIZING PROTEIN 2 HOMOLOG"/>
    <property type="match status" value="1"/>
</dbReference>
<dbReference type="GO" id="GO:0031591">
    <property type="term" value="P:wybutosine biosynthetic process"/>
    <property type="evidence" value="ECO:0007669"/>
    <property type="project" value="TreeGrafter"/>
</dbReference>
<reference evidence="4 5" key="2">
    <citation type="submission" date="2018-11" db="EMBL/GenBank/DDBJ databases">
        <authorList>
            <consortium name="Pathogen Informatics"/>
        </authorList>
    </citation>
    <scope>NUCLEOTIDE SEQUENCE [LARGE SCALE GENOMIC DNA]</scope>
</reference>
<evidence type="ECO:0000313" key="4">
    <source>
        <dbReference type="EMBL" id="VDL68852.1"/>
    </source>
</evidence>
<evidence type="ECO:0000313" key="6">
    <source>
        <dbReference type="WBParaSite" id="NBR_0000526101-mRNA-1"/>
    </source>
</evidence>
<proteinExistence type="predicted"/>
<dbReference type="GO" id="GO:0030488">
    <property type="term" value="P:tRNA methylation"/>
    <property type="evidence" value="ECO:0007669"/>
    <property type="project" value="TreeGrafter"/>
</dbReference>